<evidence type="ECO:0000313" key="3">
    <source>
        <dbReference type="Proteomes" id="UP000075320"/>
    </source>
</evidence>
<reference evidence="2 3" key="1">
    <citation type="submission" date="2016-03" db="EMBL/GenBank/DDBJ databases">
        <authorList>
            <person name="Ploux O."/>
        </authorList>
    </citation>
    <scope>NUCLEOTIDE SEQUENCE [LARGE SCALE GENOMIC DNA]</scope>
    <source>
        <strain evidence="2 3">R0</strain>
    </source>
</reference>
<organism evidence="2 3">
    <name type="scientific">Bdellovibrio bacteriovorus</name>
    <dbReference type="NCBI Taxonomy" id="959"/>
    <lineage>
        <taxon>Bacteria</taxon>
        <taxon>Pseudomonadati</taxon>
        <taxon>Bdellovibrionota</taxon>
        <taxon>Bdellovibrionia</taxon>
        <taxon>Bdellovibrionales</taxon>
        <taxon>Pseudobdellovibrionaceae</taxon>
        <taxon>Bdellovibrio</taxon>
    </lineage>
</organism>
<name>A0A150WNC2_BDEBC</name>
<dbReference type="AlphaFoldDB" id="A0A150WNC2"/>
<sequence>MKSSIKIFSSVLVLFIGSSVAWAELAGSKGNASGSWVAEFEKKKTGCPVRPKVDPKDIKTCPKVLGEIPLDMDQVSEFIVYEYRPDTETFSLVGVDLPDEGETIVTLEAIAKSDATLSDNKGGEKMAVLKKALTNPCDLLKRRFKIKKIATLSDAEIKARKSCVRK</sequence>
<feature type="chain" id="PRO_5007573319" evidence="1">
    <location>
        <begin position="24"/>
        <end position="166"/>
    </location>
</feature>
<evidence type="ECO:0000256" key="1">
    <source>
        <dbReference type="SAM" id="SignalP"/>
    </source>
</evidence>
<dbReference type="RefSeq" id="WP_061833532.1">
    <property type="nucleotide sequence ID" value="NZ_LUKE01000001.1"/>
</dbReference>
<keyword evidence="1" id="KW-0732">Signal</keyword>
<keyword evidence="3" id="KW-1185">Reference proteome</keyword>
<comment type="caution">
    <text evidence="2">The sequence shown here is derived from an EMBL/GenBank/DDBJ whole genome shotgun (WGS) entry which is preliminary data.</text>
</comment>
<proteinExistence type="predicted"/>
<dbReference type="EMBL" id="LUKE01000001">
    <property type="protein sequence ID" value="KYG65972.1"/>
    <property type="molecule type" value="Genomic_DNA"/>
</dbReference>
<feature type="signal peptide" evidence="1">
    <location>
        <begin position="1"/>
        <end position="23"/>
    </location>
</feature>
<protein>
    <submittedName>
        <fullName evidence="2">Uncharacterized protein</fullName>
    </submittedName>
</protein>
<evidence type="ECO:0000313" key="2">
    <source>
        <dbReference type="EMBL" id="KYG65972.1"/>
    </source>
</evidence>
<accession>A0A150WNC2</accession>
<gene>
    <name evidence="2" type="ORF">AZI86_02575</name>
</gene>
<dbReference type="Proteomes" id="UP000075320">
    <property type="component" value="Unassembled WGS sequence"/>
</dbReference>